<organism evidence="2 3">
    <name type="scientific">Lacrimispora xylanolytica</name>
    <dbReference type="NCBI Taxonomy" id="29375"/>
    <lineage>
        <taxon>Bacteria</taxon>
        <taxon>Bacillati</taxon>
        <taxon>Bacillota</taxon>
        <taxon>Clostridia</taxon>
        <taxon>Lachnospirales</taxon>
        <taxon>Lachnospiraceae</taxon>
        <taxon>Lacrimispora</taxon>
    </lineage>
</organism>
<dbReference type="RefSeq" id="WP_268116445.1">
    <property type="nucleotide sequence ID" value="NZ_CP113524.1"/>
</dbReference>
<evidence type="ECO:0000313" key="2">
    <source>
        <dbReference type="EMBL" id="WAJ25741.1"/>
    </source>
</evidence>
<evidence type="ECO:0000313" key="3">
    <source>
        <dbReference type="Proteomes" id="UP001163115"/>
    </source>
</evidence>
<evidence type="ECO:0000256" key="1">
    <source>
        <dbReference type="SAM" id="Coils"/>
    </source>
</evidence>
<name>A0ABY7AGK2_9FIRM</name>
<keyword evidence="1" id="KW-0175">Coiled coil</keyword>
<accession>A0ABY7AGK2</accession>
<keyword evidence="3" id="KW-1185">Reference proteome</keyword>
<sequence length="76" mass="8765">MARGVRKTPTEKLNEELVKTKEEIQSHKNAIKTLEIRCKELEEKLKLHELNELSNVLEENNISISELKVLIANKGK</sequence>
<proteinExistence type="predicted"/>
<protein>
    <submittedName>
        <fullName evidence="2">Uncharacterized protein</fullName>
    </submittedName>
</protein>
<dbReference type="EMBL" id="CP113524">
    <property type="protein sequence ID" value="WAJ25741.1"/>
    <property type="molecule type" value="Genomic_DNA"/>
</dbReference>
<gene>
    <name evidence="2" type="ORF">OW255_09600</name>
</gene>
<reference evidence="2" key="1">
    <citation type="submission" date="2022-11" db="EMBL/GenBank/DDBJ databases">
        <title>Lacrimispora xylanolytica sy1, complete genome.</title>
        <authorList>
            <person name="Choi S."/>
        </authorList>
    </citation>
    <scope>NUCLEOTIDE SEQUENCE</scope>
    <source>
        <strain evidence="2">Sy1</strain>
    </source>
</reference>
<feature type="coiled-coil region" evidence="1">
    <location>
        <begin position="10"/>
        <end position="51"/>
    </location>
</feature>
<dbReference type="Proteomes" id="UP001163115">
    <property type="component" value="Chromosome"/>
</dbReference>